<dbReference type="Proteomes" id="UP000199445">
    <property type="component" value="Unassembled WGS sequence"/>
</dbReference>
<sequence length="255" mass="28036">MLSKPERRWLLAASTTLLVVSTPSLANTQWDASLGAGVLYAPDYLGSDDYETRVWPTINVSYGDRFYFNIRDGLGWNLIRHGNWKLSPFIGYTPGRDNDEDLERLDKIDGGAIAGLRVAYTHDAWSYSAAVQSPFTGDVDGYQVVLKARWRNQLSDQWSASLGPNLTYSSDDWTDDMFGISDTESARSGLASYSPDGYARYGLTGSLTYSLSAQWSVTATAGVSQLTGDAEDSPIVSDIGEATQAYTGVFMSYRF</sequence>
<dbReference type="Pfam" id="PF06629">
    <property type="entry name" value="MipA"/>
    <property type="match status" value="1"/>
</dbReference>
<feature type="chain" id="PRO_5045018248" evidence="6">
    <location>
        <begin position="27"/>
        <end position="255"/>
    </location>
</feature>
<dbReference type="EMBL" id="FOSC01000004">
    <property type="protein sequence ID" value="SFJ66953.1"/>
    <property type="molecule type" value="Genomic_DNA"/>
</dbReference>
<accession>A0A1I3T8P6</accession>
<proteinExistence type="inferred from homology"/>
<dbReference type="Proteomes" id="UP000239446">
    <property type="component" value="Unassembled WGS sequence"/>
</dbReference>
<evidence type="ECO:0000256" key="6">
    <source>
        <dbReference type="SAM" id="SignalP"/>
    </source>
</evidence>
<protein>
    <submittedName>
        <fullName evidence="8">Outer membrane protein</fullName>
    </submittedName>
</protein>
<reference evidence="8 9" key="1">
    <citation type="submission" date="2016-10" db="EMBL/GenBank/DDBJ databases">
        <authorList>
            <person name="de Groot N.N."/>
        </authorList>
    </citation>
    <scope>NUCLEOTIDE SEQUENCE [LARGE SCALE GENOMIC DNA]</scope>
    <source>
        <strain evidence="8 9">IBRC-M 10445</strain>
    </source>
</reference>
<name>A0A1I3T8P6_9GAMM</name>
<keyword evidence="4" id="KW-0472">Membrane</keyword>
<comment type="subcellular location">
    <subcellularLocation>
        <location evidence="1">Cell outer membrane</location>
    </subcellularLocation>
</comment>
<dbReference type="PANTHER" id="PTHR38776:SF1">
    <property type="entry name" value="MLTA-INTERACTING PROTEIN-RELATED"/>
    <property type="match status" value="1"/>
</dbReference>
<evidence type="ECO:0000256" key="3">
    <source>
        <dbReference type="ARBA" id="ARBA00022729"/>
    </source>
</evidence>
<comment type="similarity">
    <text evidence="2">Belongs to the MipA/OmpV family.</text>
</comment>
<evidence type="ECO:0000256" key="1">
    <source>
        <dbReference type="ARBA" id="ARBA00004442"/>
    </source>
</evidence>
<evidence type="ECO:0000256" key="5">
    <source>
        <dbReference type="ARBA" id="ARBA00023237"/>
    </source>
</evidence>
<organism evidence="8 9">
    <name type="scientific">Marinobacter persicus</name>
    <dbReference type="NCBI Taxonomy" id="930118"/>
    <lineage>
        <taxon>Bacteria</taxon>
        <taxon>Pseudomonadati</taxon>
        <taxon>Pseudomonadota</taxon>
        <taxon>Gammaproteobacteria</taxon>
        <taxon>Pseudomonadales</taxon>
        <taxon>Marinobacteraceae</taxon>
        <taxon>Marinobacter</taxon>
    </lineage>
</organism>
<dbReference type="AlphaFoldDB" id="A0A1I3T8P6"/>
<dbReference type="InterPro" id="IPR010583">
    <property type="entry name" value="MipA"/>
</dbReference>
<gene>
    <name evidence="7" type="ORF">B0H24_10132</name>
    <name evidence="8" type="ORF">SAMN05216429_104251</name>
</gene>
<dbReference type="GO" id="GO:0009279">
    <property type="term" value="C:cell outer membrane"/>
    <property type="evidence" value="ECO:0007669"/>
    <property type="project" value="UniProtKB-SubCell"/>
</dbReference>
<evidence type="ECO:0000313" key="9">
    <source>
        <dbReference type="Proteomes" id="UP000199445"/>
    </source>
</evidence>
<dbReference type="EMBL" id="PTIU01000013">
    <property type="protein sequence ID" value="PPK54476.1"/>
    <property type="molecule type" value="Genomic_DNA"/>
</dbReference>
<keyword evidence="3 6" id="KW-0732">Signal</keyword>
<reference evidence="7 10" key="2">
    <citation type="submission" date="2018-02" db="EMBL/GenBank/DDBJ databases">
        <title>Subsurface microbial communities from deep shales in Ohio and West Virginia, USA.</title>
        <authorList>
            <person name="Wrighton K."/>
        </authorList>
    </citation>
    <scope>NUCLEOTIDE SEQUENCE [LARGE SCALE GENOMIC DNA]</scope>
    <source>
        <strain evidence="7 10">UTICA-S1B9</strain>
    </source>
</reference>
<evidence type="ECO:0000313" key="7">
    <source>
        <dbReference type="EMBL" id="PPK54476.1"/>
    </source>
</evidence>
<evidence type="ECO:0000256" key="4">
    <source>
        <dbReference type="ARBA" id="ARBA00023136"/>
    </source>
</evidence>
<evidence type="ECO:0000313" key="10">
    <source>
        <dbReference type="Proteomes" id="UP000239446"/>
    </source>
</evidence>
<dbReference type="STRING" id="930118.SAMN05216429_104251"/>
<keyword evidence="9" id="KW-1185">Reference proteome</keyword>
<feature type="signal peptide" evidence="6">
    <location>
        <begin position="1"/>
        <end position="26"/>
    </location>
</feature>
<keyword evidence="5" id="KW-0998">Cell outer membrane</keyword>
<evidence type="ECO:0000313" key="8">
    <source>
        <dbReference type="EMBL" id="SFJ66953.1"/>
    </source>
</evidence>
<dbReference type="RefSeq" id="WP_023011700.1">
    <property type="nucleotide sequence ID" value="NZ_BMYN01000001.1"/>
</dbReference>
<dbReference type="PANTHER" id="PTHR38776">
    <property type="entry name" value="MLTA-INTERACTING PROTEIN-RELATED"/>
    <property type="match status" value="1"/>
</dbReference>
<dbReference type="GO" id="GO:0009252">
    <property type="term" value="P:peptidoglycan biosynthetic process"/>
    <property type="evidence" value="ECO:0007669"/>
    <property type="project" value="TreeGrafter"/>
</dbReference>
<evidence type="ECO:0000256" key="2">
    <source>
        <dbReference type="ARBA" id="ARBA00005722"/>
    </source>
</evidence>
<dbReference type="OrthoDB" id="8741240at2"/>